<sequence>MMSQPTPTPSATLFDFTPFEGQSDEHVALIKRFAAALPFRSAVVDELVLDGQFHRRPLRPEDFEFLKFRKPVRTHNVSRLPSLASNRTLLSIYELDIARPPLQTDDVHSDDRRRHFDTYHADEVRMLGAQIAPFLEGYAFDYLSRDADSATHGDAAAARVTQLIGDELAFWEHSFARLVRNDYLADGLRFIAVQRWALLPSKRHALARAAASGYFDVLPTTLHPTLVLDHASEDLLECVAEAAKITREQHSYWQFYLPTSLAKCNLLYALARRPDRAFGLIGAAFAAEAEQLAFLAALTRACVHLTRGGVVPDVGADHQRELARRFADALREIEARYGVAAREQCMQGFAAAERLCERARWDLGEQLRWLSDIERFCEFARRISTRIYAEYPDIDRETFVEPHEMCSTTHVHNDHRLVTIEVGEMLFWGNVGMQLKMNEGDMVLIPDGRLHGSTVVSGECTYHQPIIPDPWVEELMAELDRSVAG</sequence>
<evidence type="ECO:0000313" key="2">
    <source>
        <dbReference type="Proteomes" id="UP000054893"/>
    </source>
</evidence>
<dbReference type="EMBL" id="FCOC02000018">
    <property type="protein sequence ID" value="SAL45192.1"/>
    <property type="molecule type" value="Genomic_DNA"/>
</dbReference>
<proteinExistence type="predicted"/>
<dbReference type="RefSeq" id="WP_244164175.1">
    <property type="nucleotide sequence ID" value="NZ_FCOC02000018.1"/>
</dbReference>
<dbReference type="Proteomes" id="UP000054893">
    <property type="component" value="Unassembled WGS sequence"/>
</dbReference>
<protein>
    <recommendedName>
        <fullName evidence="3">Peptide synthetase</fullName>
    </recommendedName>
</protein>
<evidence type="ECO:0000313" key="1">
    <source>
        <dbReference type="EMBL" id="SAL45192.1"/>
    </source>
</evidence>
<accession>A0A158HLB4</accession>
<evidence type="ECO:0008006" key="3">
    <source>
        <dbReference type="Google" id="ProtNLM"/>
    </source>
</evidence>
<reference evidence="1 2" key="1">
    <citation type="submission" date="2016-01" db="EMBL/GenBank/DDBJ databases">
        <authorList>
            <person name="Oliw E.H."/>
        </authorList>
    </citation>
    <scope>NUCLEOTIDE SEQUENCE [LARGE SCALE GENOMIC DNA]</scope>
    <source>
        <strain evidence="1">LMG 22029</strain>
    </source>
</reference>
<name>A0A158HLB4_CABSO</name>
<organism evidence="1 2">
    <name type="scientific">Caballeronia sordidicola</name>
    <name type="common">Burkholderia sordidicola</name>
    <dbReference type="NCBI Taxonomy" id="196367"/>
    <lineage>
        <taxon>Bacteria</taxon>
        <taxon>Pseudomonadati</taxon>
        <taxon>Pseudomonadota</taxon>
        <taxon>Betaproteobacteria</taxon>
        <taxon>Burkholderiales</taxon>
        <taxon>Burkholderiaceae</taxon>
        <taxon>Caballeronia</taxon>
    </lineage>
</organism>
<gene>
    <name evidence="1" type="ORF">AWB64_04789</name>
</gene>
<dbReference type="AlphaFoldDB" id="A0A158HLB4"/>